<feature type="region of interest" description="Disordered" evidence="1">
    <location>
        <begin position="158"/>
        <end position="334"/>
    </location>
</feature>
<name>A0AAW1YFD4_RUBAR</name>
<accession>A0AAW1YFD4</accession>
<evidence type="ECO:0000313" key="2">
    <source>
        <dbReference type="EMBL" id="KAK9947799.1"/>
    </source>
</evidence>
<evidence type="ECO:0000313" key="3">
    <source>
        <dbReference type="Proteomes" id="UP001457282"/>
    </source>
</evidence>
<dbReference type="PANTHER" id="PTHR33700">
    <property type="entry name" value="MYB-LIKE PROTEIN X"/>
    <property type="match status" value="1"/>
</dbReference>
<feature type="compositionally biased region" description="Basic and acidic residues" evidence="1">
    <location>
        <begin position="295"/>
        <end position="305"/>
    </location>
</feature>
<feature type="compositionally biased region" description="Basic and acidic residues" evidence="1">
    <location>
        <begin position="94"/>
        <end position="114"/>
    </location>
</feature>
<organism evidence="2 3">
    <name type="scientific">Rubus argutus</name>
    <name type="common">Southern blackberry</name>
    <dbReference type="NCBI Taxonomy" id="59490"/>
    <lineage>
        <taxon>Eukaryota</taxon>
        <taxon>Viridiplantae</taxon>
        <taxon>Streptophyta</taxon>
        <taxon>Embryophyta</taxon>
        <taxon>Tracheophyta</taxon>
        <taxon>Spermatophyta</taxon>
        <taxon>Magnoliopsida</taxon>
        <taxon>eudicotyledons</taxon>
        <taxon>Gunneridae</taxon>
        <taxon>Pentapetalae</taxon>
        <taxon>rosids</taxon>
        <taxon>fabids</taxon>
        <taxon>Rosales</taxon>
        <taxon>Rosaceae</taxon>
        <taxon>Rosoideae</taxon>
        <taxon>Rosoideae incertae sedis</taxon>
        <taxon>Rubus</taxon>
    </lineage>
</organism>
<dbReference type="EMBL" id="JBEDUW010000001">
    <property type="protein sequence ID" value="KAK9947799.1"/>
    <property type="molecule type" value="Genomic_DNA"/>
</dbReference>
<proteinExistence type="predicted"/>
<feature type="compositionally biased region" description="Polar residues" evidence="1">
    <location>
        <begin position="306"/>
        <end position="334"/>
    </location>
</feature>
<gene>
    <name evidence="2" type="ORF">M0R45_003404</name>
</gene>
<feature type="compositionally biased region" description="Basic and acidic residues" evidence="1">
    <location>
        <begin position="202"/>
        <end position="228"/>
    </location>
</feature>
<dbReference type="Proteomes" id="UP001457282">
    <property type="component" value="Unassembled WGS sequence"/>
</dbReference>
<feature type="region of interest" description="Disordered" evidence="1">
    <location>
        <begin position="71"/>
        <end position="114"/>
    </location>
</feature>
<feature type="compositionally biased region" description="Polar residues" evidence="1">
    <location>
        <begin position="262"/>
        <end position="273"/>
    </location>
</feature>
<dbReference type="AlphaFoldDB" id="A0AAW1YFD4"/>
<comment type="caution">
    <text evidence="2">The sequence shown here is derived from an EMBL/GenBank/DDBJ whole genome shotgun (WGS) entry which is preliminary data.</text>
</comment>
<reference evidence="2 3" key="1">
    <citation type="journal article" date="2023" name="G3 (Bethesda)">
        <title>A chromosome-length genome assembly and annotation of blackberry (Rubus argutus, cv. 'Hillquist').</title>
        <authorList>
            <person name="Bruna T."/>
            <person name="Aryal R."/>
            <person name="Dudchenko O."/>
            <person name="Sargent D.J."/>
            <person name="Mead D."/>
            <person name="Buti M."/>
            <person name="Cavallini A."/>
            <person name="Hytonen T."/>
            <person name="Andres J."/>
            <person name="Pham M."/>
            <person name="Weisz D."/>
            <person name="Mascagni F."/>
            <person name="Usai G."/>
            <person name="Natali L."/>
            <person name="Bassil N."/>
            <person name="Fernandez G.E."/>
            <person name="Lomsadze A."/>
            <person name="Armour M."/>
            <person name="Olukolu B."/>
            <person name="Poorten T."/>
            <person name="Britton C."/>
            <person name="Davik J."/>
            <person name="Ashrafi H."/>
            <person name="Aiden E.L."/>
            <person name="Borodovsky M."/>
            <person name="Worthington M."/>
        </authorList>
    </citation>
    <scope>NUCLEOTIDE SEQUENCE [LARGE SCALE GENOMIC DNA]</scope>
    <source>
        <strain evidence="2">PI 553951</strain>
    </source>
</reference>
<keyword evidence="3" id="KW-1185">Reference proteome</keyword>
<sequence>MNTPSNGRSQRPKGFKVKLAFQIVSLLAVCFWLLYQAKQSHGKDYRESVQNKASKELGSGILGRKANLGGSNIAGESVNDGDRSGGVDVLDGNVEEKKKDSSLNKINDDTHGDDVIHEGRESEKEMVLKHKGLNVTDDNSDIELKADNEAVGLDEISLQDGDSQVGHEDKQPTMSDQDGEKYVKNISHDEVGEDEEQNPHVNHGEQGHQRDIQKDSETNDFNHVHGFDDENGVPVDSNDIIESGVTGSIGDGEINIHEEMYSRSNSQSETNESMESEKVVSRGNGADFEAGSKISVEESKLKAETSSETSVLIDTPRTNSVIGTTKGGSSVSDS</sequence>
<feature type="compositionally biased region" description="Basic and acidic residues" evidence="1">
    <location>
        <begin position="178"/>
        <end position="190"/>
    </location>
</feature>
<evidence type="ECO:0000256" key="1">
    <source>
        <dbReference type="SAM" id="MobiDB-lite"/>
    </source>
</evidence>
<protein>
    <submittedName>
        <fullName evidence="2">Uncharacterized protein</fullName>
    </submittedName>
</protein>
<dbReference type="PANTHER" id="PTHR33700:SF26">
    <property type="entry name" value="METHYLTRANSFERASE"/>
    <property type="match status" value="1"/>
</dbReference>